<evidence type="ECO:0000313" key="3">
    <source>
        <dbReference type="Proteomes" id="UP000233649"/>
    </source>
</evidence>
<dbReference type="InterPro" id="IPR002798">
    <property type="entry name" value="SpoIIM-like"/>
</dbReference>
<protein>
    <submittedName>
        <fullName evidence="2">Stage II sporulation protein M</fullName>
    </submittedName>
</protein>
<proteinExistence type="predicted"/>
<dbReference type="PANTHER" id="PTHR35337">
    <property type="entry name" value="SLR1478 PROTEIN"/>
    <property type="match status" value="1"/>
</dbReference>
<comment type="caution">
    <text evidence="2">The sequence shown here is derived from an EMBL/GenBank/DDBJ whole genome shotgun (WGS) entry which is preliminary data.</text>
</comment>
<feature type="transmembrane region" description="Helical" evidence="1">
    <location>
        <begin position="20"/>
        <end position="39"/>
    </location>
</feature>
<accession>A0A2J1DZU8</accession>
<organism evidence="2 3">
    <name type="scientific">Dehalococcoides mccartyi</name>
    <dbReference type="NCBI Taxonomy" id="61435"/>
    <lineage>
        <taxon>Bacteria</taxon>
        <taxon>Bacillati</taxon>
        <taxon>Chloroflexota</taxon>
        <taxon>Dehalococcoidia</taxon>
        <taxon>Dehalococcoidales</taxon>
        <taxon>Dehalococcoidaceae</taxon>
        <taxon>Dehalococcoides</taxon>
    </lineage>
</organism>
<feature type="transmembrane region" description="Helical" evidence="1">
    <location>
        <begin position="87"/>
        <end position="109"/>
    </location>
</feature>
<dbReference type="PANTHER" id="PTHR35337:SF1">
    <property type="entry name" value="SLR1478 PROTEIN"/>
    <property type="match status" value="1"/>
</dbReference>
<dbReference type="AlphaFoldDB" id="A0A2J1DZU8"/>
<feature type="transmembrane region" description="Helical" evidence="1">
    <location>
        <begin position="59"/>
        <end position="80"/>
    </location>
</feature>
<reference evidence="2 3" key="1">
    <citation type="journal article" date="2017" name="FEMS Microbiol. Ecol.">
        <title>Reconstructed genomes of novel Dehalococcoides mccartyi strains from 1,2,3,4-tetrachlorodibenzo-p-dioxin-dechlorinating enrichment cultures reveal divergent reductive dehalogenase gene profiles.</title>
        <authorList>
            <person name="Dam H.T."/>
            <person name="Vollmers J."/>
            <person name="Kaster A.K."/>
            <person name="Haggblom M.M."/>
        </authorList>
    </citation>
    <scope>NUCLEOTIDE SEQUENCE [LARGE SCALE GENOMIC DNA]</scope>
    <source>
        <strain evidence="2 3">H1-3-2.001</strain>
    </source>
</reference>
<feature type="transmembrane region" description="Helical" evidence="1">
    <location>
        <begin position="172"/>
        <end position="192"/>
    </location>
</feature>
<sequence>MGLFIYKSIVWNSMNYKKWLILAAAIFTAGIVTGIFAPVDFIEDQLTGLEDTASALEGFSSLGIFLVILLKNMLVFLLAFVFSPFLLIYPLGSLFLNGWILSAVGLIVAKEESLLAVIAGILPHGIFELSAFVIAQAAALSFGTMAIRAVFSRDARSQLNANFRLNLRYLGIGMVLLVPAAAIETFITPFLLDKALGI</sequence>
<feature type="transmembrane region" description="Helical" evidence="1">
    <location>
        <begin position="129"/>
        <end position="151"/>
    </location>
</feature>
<dbReference type="EMBL" id="PHFD01000097">
    <property type="protein sequence ID" value="PKH47647.1"/>
    <property type="molecule type" value="Genomic_DNA"/>
</dbReference>
<keyword evidence="1" id="KW-1133">Transmembrane helix</keyword>
<dbReference type="Pfam" id="PF01944">
    <property type="entry name" value="SpoIIM"/>
    <property type="match status" value="1"/>
</dbReference>
<evidence type="ECO:0000313" key="2">
    <source>
        <dbReference type="EMBL" id="PKH47647.1"/>
    </source>
</evidence>
<keyword evidence="1" id="KW-0812">Transmembrane</keyword>
<evidence type="ECO:0000256" key="1">
    <source>
        <dbReference type="SAM" id="Phobius"/>
    </source>
</evidence>
<name>A0A2J1DZU8_9CHLR</name>
<dbReference type="Proteomes" id="UP000233649">
    <property type="component" value="Unassembled WGS sequence"/>
</dbReference>
<keyword evidence="1" id="KW-0472">Membrane</keyword>
<gene>
    <name evidence="2" type="ORF">CVH13_00347</name>
</gene>